<name>A0ABQ4U1X6_9HYPH</name>
<comment type="caution">
    <text evidence="2">The sequence shown here is derived from an EMBL/GenBank/DDBJ whole genome shotgun (WGS) entry which is preliminary data.</text>
</comment>
<organism evidence="2 3">
    <name type="scientific">Methylobacterium trifolii</name>
    <dbReference type="NCBI Taxonomy" id="1003092"/>
    <lineage>
        <taxon>Bacteria</taxon>
        <taxon>Pseudomonadati</taxon>
        <taxon>Pseudomonadota</taxon>
        <taxon>Alphaproteobacteria</taxon>
        <taxon>Hyphomicrobiales</taxon>
        <taxon>Methylobacteriaceae</taxon>
        <taxon>Methylobacterium</taxon>
    </lineage>
</organism>
<dbReference type="PANTHER" id="PTHR38436:SF1">
    <property type="entry name" value="ESTER CYCLASE"/>
    <property type="match status" value="1"/>
</dbReference>
<sequence>MIPSLRFATMAVVLAATPAAAETLVSPGVLVVDPGQASQQREAVVLAARRYATFWNTGDPAYARAALSEDFVDETPPPGRVQGPTGPLLASEGFRKAVPDLTCEVEQMIVAGDRAVLHLRLRGHFTGTFEGRQGRGEPVAFIATDIYRVVDGRIAANWHIEDNLTLLRQLGTVPSP</sequence>
<dbReference type="SUPFAM" id="SSF54427">
    <property type="entry name" value="NTF2-like"/>
    <property type="match status" value="1"/>
</dbReference>
<accession>A0ABQ4U1X6</accession>
<evidence type="ECO:0008006" key="4">
    <source>
        <dbReference type="Google" id="ProtNLM"/>
    </source>
</evidence>
<reference evidence="2" key="2">
    <citation type="submission" date="2021-08" db="EMBL/GenBank/DDBJ databases">
        <authorList>
            <person name="Tani A."/>
            <person name="Ola A."/>
            <person name="Ogura Y."/>
            <person name="Katsura K."/>
            <person name="Hayashi T."/>
        </authorList>
    </citation>
    <scope>NUCLEOTIDE SEQUENCE</scope>
    <source>
        <strain evidence="2">DSM 23632</strain>
    </source>
</reference>
<reference evidence="2" key="1">
    <citation type="journal article" date="2021" name="Front. Microbiol.">
        <title>Comprehensive Comparative Genomics and Phenotyping of Methylobacterium Species.</title>
        <authorList>
            <person name="Alessa O."/>
            <person name="Ogura Y."/>
            <person name="Fujitani Y."/>
            <person name="Takami H."/>
            <person name="Hayashi T."/>
            <person name="Sahin N."/>
            <person name="Tani A."/>
        </authorList>
    </citation>
    <scope>NUCLEOTIDE SEQUENCE</scope>
    <source>
        <strain evidence="2">DSM 23632</strain>
    </source>
</reference>
<keyword evidence="1" id="KW-0732">Signal</keyword>
<dbReference type="PANTHER" id="PTHR38436">
    <property type="entry name" value="POLYKETIDE CYCLASE SNOAL-LIKE DOMAIN"/>
    <property type="match status" value="1"/>
</dbReference>
<feature type="chain" id="PRO_5045355135" description="Ester cyclase" evidence="1">
    <location>
        <begin position="22"/>
        <end position="176"/>
    </location>
</feature>
<gene>
    <name evidence="2" type="ORF">MPOCJGCO_2887</name>
</gene>
<evidence type="ECO:0000313" key="2">
    <source>
        <dbReference type="EMBL" id="GJE60771.1"/>
    </source>
</evidence>
<dbReference type="Pfam" id="PF07366">
    <property type="entry name" value="SnoaL"/>
    <property type="match status" value="1"/>
</dbReference>
<evidence type="ECO:0000313" key="3">
    <source>
        <dbReference type="Proteomes" id="UP001055057"/>
    </source>
</evidence>
<protein>
    <recommendedName>
        <fullName evidence="4">Ester cyclase</fullName>
    </recommendedName>
</protein>
<dbReference type="RefSeq" id="WP_238183376.1">
    <property type="nucleotide sequence ID" value="NZ_BPRB01000163.1"/>
</dbReference>
<dbReference type="Gene3D" id="3.10.450.50">
    <property type="match status" value="1"/>
</dbReference>
<feature type="signal peptide" evidence="1">
    <location>
        <begin position="1"/>
        <end position="21"/>
    </location>
</feature>
<dbReference type="InterPro" id="IPR032710">
    <property type="entry name" value="NTF2-like_dom_sf"/>
</dbReference>
<dbReference type="InterPro" id="IPR009959">
    <property type="entry name" value="Cyclase_SnoaL-like"/>
</dbReference>
<dbReference type="Proteomes" id="UP001055057">
    <property type="component" value="Unassembled WGS sequence"/>
</dbReference>
<proteinExistence type="predicted"/>
<dbReference type="EMBL" id="BPRB01000163">
    <property type="protein sequence ID" value="GJE60771.1"/>
    <property type="molecule type" value="Genomic_DNA"/>
</dbReference>
<keyword evidence="3" id="KW-1185">Reference proteome</keyword>
<evidence type="ECO:0000256" key="1">
    <source>
        <dbReference type="SAM" id="SignalP"/>
    </source>
</evidence>